<dbReference type="GO" id="GO:0046872">
    <property type="term" value="F:metal ion binding"/>
    <property type="evidence" value="ECO:0007669"/>
    <property type="project" value="InterPro"/>
</dbReference>
<dbReference type="GO" id="GO:0006508">
    <property type="term" value="P:proteolysis"/>
    <property type="evidence" value="ECO:0007669"/>
    <property type="project" value="InterPro"/>
</dbReference>
<dbReference type="InterPro" id="IPR007863">
    <property type="entry name" value="Peptidase_M16_C"/>
</dbReference>
<dbReference type="FunFam" id="3.30.830.10:FF:000008">
    <property type="entry name" value="Mitochondrial-processing peptidase subunit beta"/>
    <property type="match status" value="1"/>
</dbReference>
<dbReference type="AlphaFoldDB" id="A0A917LGU5"/>
<evidence type="ECO:0000313" key="6">
    <source>
        <dbReference type="Proteomes" id="UP000616608"/>
    </source>
</evidence>
<feature type="domain" description="Peptidase M16 C-terminal" evidence="4">
    <location>
        <begin position="164"/>
        <end position="334"/>
    </location>
</feature>
<dbReference type="Pfam" id="PF05193">
    <property type="entry name" value="Peptidase_M16_C"/>
    <property type="match status" value="1"/>
</dbReference>
<dbReference type="Gene3D" id="3.30.830.10">
    <property type="entry name" value="Metalloenzyme, LuxS/M16 peptidase-like"/>
    <property type="match status" value="2"/>
</dbReference>
<dbReference type="Pfam" id="PF00675">
    <property type="entry name" value="Peptidase_M16"/>
    <property type="match status" value="1"/>
</dbReference>
<protein>
    <submittedName>
        <fullName evidence="5">Peptidase M16</fullName>
    </submittedName>
</protein>
<gene>
    <name evidence="5" type="ORF">GCM10007425_15810</name>
</gene>
<dbReference type="PANTHER" id="PTHR11851">
    <property type="entry name" value="METALLOPROTEASE"/>
    <property type="match status" value="1"/>
</dbReference>
<feature type="domain" description="Peptidase M16 N-terminal" evidence="3">
    <location>
        <begin position="11"/>
        <end position="159"/>
    </location>
</feature>
<dbReference type="GO" id="GO:0004222">
    <property type="term" value="F:metalloendopeptidase activity"/>
    <property type="evidence" value="ECO:0007669"/>
    <property type="project" value="InterPro"/>
</dbReference>
<evidence type="ECO:0000259" key="3">
    <source>
        <dbReference type="Pfam" id="PF00675"/>
    </source>
</evidence>
<name>A0A917LGU5_9BACI</name>
<dbReference type="InterPro" id="IPR011249">
    <property type="entry name" value="Metalloenz_LuxS/M16"/>
</dbReference>
<dbReference type="InterPro" id="IPR011765">
    <property type="entry name" value="Pept_M16_N"/>
</dbReference>
<dbReference type="RefSeq" id="WP_188614493.1">
    <property type="nucleotide sequence ID" value="NZ_BMJT01000004.1"/>
</dbReference>
<organism evidence="5 6">
    <name type="scientific">Lysinibacillus alkalisoli</name>
    <dbReference type="NCBI Taxonomy" id="1911548"/>
    <lineage>
        <taxon>Bacteria</taxon>
        <taxon>Bacillati</taxon>
        <taxon>Bacillota</taxon>
        <taxon>Bacilli</taxon>
        <taxon>Bacillales</taxon>
        <taxon>Bacillaceae</taxon>
        <taxon>Lysinibacillus</taxon>
    </lineage>
</organism>
<dbReference type="SUPFAM" id="SSF63411">
    <property type="entry name" value="LuxS/MPP-like metallohydrolase"/>
    <property type="match status" value="2"/>
</dbReference>
<dbReference type="PROSITE" id="PS00143">
    <property type="entry name" value="INSULINASE"/>
    <property type="match status" value="1"/>
</dbReference>
<comment type="similarity">
    <text evidence="1 2">Belongs to the peptidase M16 family.</text>
</comment>
<reference evidence="5" key="1">
    <citation type="journal article" date="2014" name="Int. J. Syst. Evol. Microbiol.">
        <title>Complete genome sequence of Corynebacterium casei LMG S-19264T (=DSM 44701T), isolated from a smear-ripened cheese.</title>
        <authorList>
            <consortium name="US DOE Joint Genome Institute (JGI-PGF)"/>
            <person name="Walter F."/>
            <person name="Albersmeier A."/>
            <person name="Kalinowski J."/>
            <person name="Ruckert C."/>
        </authorList>
    </citation>
    <scope>NUCLEOTIDE SEQUENCE</scope>
    <source>
        <strain evidence="5">CGMCC 1.15760</strain>
    </source>
</reference>
<accession>A0A917LGU5</accession>
<evidence type="ECO:0000313" key="5">
    <source>
        <dbReference type="EMBL" id="GGG22179.1"/>
    </source>
</evidence>
<dbReference type="InterPro" id="IPR050361">
    <property type="entry name" value="MPP/UQCRC_Complex"/>
</dbReference>
<dbReference type="Proteomes" id="UP000616608">
    <property type="component" value="Unassembled WGS sequence"/>
</dbReference>
<reference evidence="5" key="2">
    <citation type="submission" date="2020-09" db="EMBL/GenBank/DDBJ databases">
        <authorList>
            <person name="Sun Q."/>
            <person name="Zhou Y."/>
        </authorList>
    </citation>
    <scope>NUCLEOTIDE SEQUENCE</scope>
    <source>
        <strain evidence="5">CGMCC 1.15760</strain>
    </source>
</reference>
<evidence type="ECO:0000256" key="2">
    <source>
        <dbReference type="RuleBase" id="RU004447"/>
    </source>
</evidence>
<dbReference type="EMBL" id="BMJT01000004">
    <property type="protein sequence ID" value="GGG22179.1"/>
    <property type="molecule type" value="Genomic_DNA"/>
</dbReference>
<dbReference type="PANTHER" id="PTHR11851:SF49">
    <property type="entry name" value="MITOCHONDRIAL-PROCESSING PEPTIDASE SUBUNIT ALPHA"/>
    <property type="match status" value="1"/>
</dbReference>
<evidence type="ECO:0000256" key="1">
    <source>
        <dbReference type="ARBA" id="ARBA00007261"/>
    </source>
</evidence>
<comment type="caution">
    <text evidence="5">The sequence shown here is derived from an EMBL/GenBank/DDBJ whole genome shotgun (WGS) entry which is preliminary data.</text>
</comment>
<proteinExistence type="inferred from homology"/>
<sequence length="402" mass="44955">MEQIVCPNGVKIVTEKINTTRAVSIGIFVRAGSRYEQAHENGMTHFIEHMLFKGTTTRTAQQISQTIDRIGGELNAYTSRDHTCYHVTVLDTHAEQGLAVLSDMFFNSVFDKEAIEKEKRVIYEEMAMDEDTPEEYLADHFYQDLYANHPLGRPILGTKATIENFTQAAILQYVKKYYVPEHIVVSLAGNISDTLIEQVRLLFGAFSGETQLDSVAPVFCVGDYVYEKSVEQAHFTLAYEASKRGTEESYALLVLDTIIGGTTSSRLFQTVREQLGLAYQIYSTTSLYEDIGTWLVYVATNESEFPLAKAKVQEVIQEIYHNGVTLEEVKDAITHLQGSFVLGMESAESHMTRNGELLLHGLTVRTVDEALVRIGEVTVEEVNTLAKKMFSTSVATGVIMPI</sequence>
<evidence type="ECO:0000259" key="4">
    <source>
        <dbReference type="Pfam" id="PF05193"/>
    </source>
</evidence>
<keyword evidence="6" id="KW-1185">Reference proteome</keyword>
<dbReference type="InterPro" id="IPR001431">
    <property type="entry name" value="Pept_M16_Zn_BS"/>
</dbReference>